<reference evidence="3 4" key="1">
    <citation type="journal article" date="2010" name="Science">
        <title>Genomic comparison of the ants Camponotus floridanus and Harpegnathos saltator.</title>
        <authorList>
            <person name="Bonasio R."/>
            <person name="Zhang G."/>
            <person name="Ye C."/>
            <person name="Mutti N.S."/>
            <person name="Fang X."/>
            <person name="Qin N."/>
            <person name="Donahue G."/>
            <person name="Yang P."/>
            <person name="Li Q."/>
            <person name="Li C."/>
            <person name="Zhang P."/>
            <person name="Huang Z."/>
            <person name="Berger S.L."/>
            <person name="Reinberg D."/>
            <person name="Wang J."/>
            <person name="Liebig J."/>
        </authorList>
    </citation>
    <scope>NUCLEOTIDE SEQUENCE [LARGE SCALE GENOMIC DNA]</scope>
    <source>
        <strain evidence="4">C129</strain>
    </source>
</reference>
<proteinExistence type="predicted"/>
<dbReference type="PROSITE" id="PS50076">
    <property type="entry name" value="DNAJ_2"/>
    <property type="match status" value="1"/>
</dbReference>
<dbReference type="InterPro" id="IPR036869">
    <property type="entry name" value="J_dom_sf"/>
</dbReference>
<dbReference type="Pfam" id="PF00226">
    <property type="entry name" value="DnaJ"/>
    <property type="match status" value="1"/>
</dbReference>
<dbReference type="PANTHER" id="PTHR44825">
    <property type="match status" value="1"/>
</dbReference>
<dbReference type="KEGG" id="cfo:105253654"/>
<dbReference type="Proteomes" id="UP000000311">
    <property type="component" value="Unassembled WGS sequence"/>
</dbReference>
<dbReference type="SMART" id="SM00271">
    <property type="entry name" value="DnaJ"/>
    <property type="match status" value="1"/>
</dbReference>
<keyword evidence="1" id="KW-0812">Transmembrane</keyword>
<dbReference type="FunCoup" id="E2AL27">
    <property type="interactions" value="34"/>
</dbReference>
<feature type="domain" description="J" evidence="2">
    <location>
        <begin position="29"/>
        <end position="92"/>
    </location>
</feature>
<dbReference type="InParanoid" id="E2AL27"/>
<dbReference type="PANTHER" id="PTHR44825:SF1">
    <property type="entry name" value="DNAJ HOMOLOG SUBFAMILY C MEMBER 4"/>
    <property type="match status" value="1"/>
</dbReference>
<dbReference type="OMA" id="WEYEVRT"/>
<gene>
    <name evidence="3" type="ORF">EAG_10146</name>
</gene>
<dbReference type="OrthoDB" id="445556at2759"/>
<evidence type="ECO:0000259" key="2">
    <source>
        <dbReference type="PROSITE" id="PS50076"/>
    </source>
</evidence>
<organism evidence="4">
    <name type="scientific">Camponotus floridanus</name>
    <name type="common">Florida carpenter ant</name>
    <dbReference type="NCBI Taxonomy" id="104421"/>
    <lineage>
        <taxon>Eukaryota</taxon>
        <taxon>Metazoa</taxon>
        <taxon>Ecdysozoa</taxon>
        <taxon>Arthropoda</taxon>
        <taxon>Hexapoda</taxon>
        <taxon>Insecta</taxon>
        <taxon>Pterygota</taxon>
        <taxon>Neoptera</taxon>
        <taxon>Endopterygota</taxon>
        <taxon>Hymenoptera</taxon>
        <taxon>Apocrita</taxon>
        <taxon>Aculeata</taxon>
        <taxon>Formicoidea</taxon>
        <taxon>Formicidae</taxon>
        <taxon>Formicinae</taxon>
        <taxon>Camponotus</taxon>
    </lineage>
</organism>
<evidence type="ECO:0000313" key="3">
    <source>
        <dbReference type="EMBL" id="EFN65865.1"/>
    </source>
</evidence>
<feature type="transmembrane region" description="Helical" evidence="1">
    <location>
        <begin position="135"/>
        <end position="156"/>
    </location>
</feature>
<dbReference type="PRINTS" id="PR00625">
    <property type="entry name" value="JDOMAIN"/>
</dbReference>
<dbReference type="Gene3D" id="1.10.287.110">
    <property type="entry name" value="DnaJ domain"/>
    <property type="match status" value="1"/>
</dbReference>
<dbReference type="SUPFAM" id="SSF46565">
    <property type="entry name" value="Chaperone J-domain"/>
    <property type="match status" value="1"/>
</dbReference>
<protein>
    <submittedName>
        <fullName evidence="3">DnaJ-like protein 60</fullName>
    </submittedName>
</protein>
<dbReference type="CDD" id="cd06257">
    <property type="entry name" value="DnaJ"/>
    <property type="match status" value="1"/>
</dbReference>
<dbReference type="InterPro" id="IPR052763">
    <property type="entry name" value="DnaJ_C4"/>
</dbReference>
<keyword evidence="1" id="KW-0472">Membrane</keyword>
<dbReference type="InterPro" id="IPR001623">
    <property type="entry name" value="DnaJ_domain"/>
</dbReference>
<sequence length="212" mass="24809">MMAQLLRVCKPEICYVVRSYGTHRSQPSNHYETLNVSSNASQKEIRQAFIRLSKQLHPDTSGKHSHADFVKLNEAYSVLGKENTRRNYDLDLKYTKYNPSYTYNTQNRQYGSRWEYEVRTAGGPWPPPKQNPNAYFGQLIAFLIFTLGLVHFIFMYHSLKIRKILILQNSELENKYQKIRSIAHSKSNNNQYIIENINSAKEFSEYLAKSND</sequence>
<keyword evidence="4" id="KW-1185">Reference proteome</keyword>
<accession>E2AL27</accession>
<dbReference type="STRING" id="104421.E2AL27"/>
<evidence type="ECO:0000313" key="4">
    <source>
        <dbReference type="Proteomes" id="UP000000311"/>
    </source>
</evidence>
<dbReference type="EMBL" id="GL440430">
    <property type="protein sequence ID" value="EFN65865.1"/>
    <property type="molecule type" value="Genomic_DNA"/>
</dbReference>
<evidence type="ECO:0000256" key="1">
    <source>
        <dbReference type="SAM" id="Phobius"/>
    </source>
</evidence>
<keyword evidence="1" id="KW-1133">Transmembrane helix</keyword>
<name>E2AL27_CAMFO</name>
<dbReference type="AlphaFoldDB" id="E2AL27"/>